<feature type="active site" description="Proton acceptor" evidence="4">
    <location>
        <position position="185"/>
    </location>
</feature>
<dbReference type="RefSeq" id="WP_153447349.1">
    <property type="nucleotide sequence ID" value="NZ_CP045699.1"/>
</dbReference>
<dbReference type="Pfam" id="PF19890">
    <property type="entry name" value="DUF6363"/>
    <property type="match status" value="1"/>
</dbReference>
<keyword evidence="7" id="KW-1185">Reference proteome</keyword>
<accession>A0A5Q0TEB4</accession>
<evidence type="ECO:0000313" key="7">
    <source>
        <dbReference type="Proteomes" id="UP000348942"/>
    </source>
</evidence>
<reference evidence="6 7" key="1">
    <citation type="submission" date="2019-10" db="EMBL/GenBank/DDBJ databases">
        <title>Vibrio sp. nov., isolated from Coralline algae surface.</title>
        <authorList>
            <person name="Geng Y."/>
            <person name="Zhang X."/>
        </authorList>
    </citation>
    <scope>NUCLEOTIDE SEQUENCE [LARGE SCALE GENOMIC DNA]</scope>
    <source>
        <strain evidence="6 7">SM1977</strain>
    </source>
</reference>
<evidence type="ECO:0000259" key="5">
    <source>
        <dbReference type="PROSITE" id="PS51635"/>
    </source>
</evidence>
<dbReference type="EMBL" id="CP045699">
    <property type="protein sequence ID" value="QGA65200.1"/>
    <property type="molecule type" value="Genomic_DNA"/>
</dbReference>
<feature type="domain" description="PNPLA" evidence="5">
    <location>
        <begin position="29"/>
        <end position="198"/>
    </location>
</feature>
<evidence type="ECO:0000256" key="4">
    <source>
        <dbReference type="PROSITE-ProRule" id="PRU01161"/>
    </source>
</evidence>
<evidence type="ECO:0000256" key="2">
    <source>
        <dbReference type="ARBA" id="ARBA00022963"/>
    </source>
</evidence>
<proteinExistence type="predicted"/>
<dbReference type="PROSITE" id="PS51635">
    <property type="entry name" value="PNPLA"/>
    <property type="match status" value="1"/>
</dbReference>
<protein>
    <submittedName>
        <fullName evidence="6">Patatin family protein</fullName>
    </submittedName>
</protein>
<dbReference type="PANTHER" id="PTHR14226:SF25">
    <property type="entry name" value="PHOSPHOESTERASE"/>
    <property type="match status" value="1"/>
</dbReference>
<gene>
    <name evidence="6" type="ORF">GFB47_07110</name>
</gene>
<dbReference type="PANTHER" id="PTHR14226">
    <property type="entry name" value="NEUROPATHY TARGET ESTERASE/SWISS CHEESE D.MELANOGASTER"/>
    <property type="match status" value="1"/>
</dbReference>
<dbReference type="SUPFAM" id="SSF52151">
    <property type="entry name" value="FabD/lysophospholipase-like"/>
    <property type="match status" value="1"/>
</dbReference>
<dbReference type="Pfam" id="PF01734">
    <property type="entry name" value="Patatin"/>
    <property type="match status" value="1"/>
</dbReference>
<dbReference type="GO" id="GO:0016042">
    <property type="term" value="P:lipid catabolic process"/>
    <property type="evidence" value="ECO:0007669"/>
    <property type="project" value="UniProtKB-UniRule"/>
</dbReference>
<dbReference type="AlphaFoldDB" id="A0A5Q0TEB4"/>
<name>A0A5Q0TEB4_9VIBR</name>
<keyword evidence="2 4" id="KW-0442">Lipid degradation</keyword>
<keyword evidence="1 4" id="KW-0378">Hydrolase</keyword>
<feature type="short sequence motif" description="GXSXG" evidence="4">
    <location>
        <begin position="61"/>
        <end position="65"/>
    </location>
</feature>
<dbReference type="Proteomes" id="UP000348942">
    <property type="component" value="Chromosome 1"/>
</dbReference>
<dbReference type="InterPro" id="IPR050301">
    <property type="entry name" value="NTE"/>
</dbReference>
<sequence length="397" mass="44653">MNNSGVVTDVDISVDHTILNKYANGRHALIAQGGGQKGIFTTGVLDSLLAAAIDPFDVFYGTSAGALNVASFLSRQSGLGKAFITDLTTRPEFFRLFSHIRNKQRLDLDWAFELLHTPQYLLDMDVARFSLGERQAYAAVTNVASLHDEYLPIMTTNWRDVLRATCAIPGLYRKEVQINGQCYVDGGVSASIPTQEAWRQGARMISVIRTEPVGLPIDMEEESHESFLNRVGLNNHFEAIQTRIVNRTAGWRKDFSGFLQQRIAKSLEIVTDKPKPLLNGGRWLFGGSDVYRLCHLMGDQFDSGLMDMLMVHHQTYSMTHNFMLNPPDDCYVLQIAPEQPLRSSSLLSKLDDLEFDYQLGIEAGKKYVELLLSLESKPDLIHSSAYIRDNKRWLDSE</sequence>
<dbReference type="Gene3D" id="3.40.1090.10">
    <property type="entry name" value="Cytosolic phospholipase A2 catalytic domain"/>
    <property type="match status" value="2"/>
</dbReference>
<dbReference type="CDD" id="cd07208">
    <property type="entry name" value="Pat_hypo_Ecoli_yjju_like"/>
    <property type="match status" value="1"/>
</dbReference>
<keyword evidence="3 4" id="KW-0443">Lipid metabolism</keyword>
<dbReference type="InterPro" id="IPR045943">
    <property type="entry name" value="DUF6363"/>
</dbReference>
<feature type="active site" description="Nucleophile" evidence="4">
    <location>
        <position position="63"/>
    </location>
</feature>
<feature type="short sequence motif" description="GXGXXG" evidence="4">
    <location>
        <begin position="33"/>
        <end position="38"/>
    </location>
</feature>
<feature type="short sequence motif" description="DGA/G" evidence="4">
    <location>
        <begin position="185"/>
        <end position="187"/>
    </location>
</feature>
<dbReference type="GO" id="GO:0016787">
    <property type="term" value="F:hydrolase activity"/>
    <property type="evidence" value="ECO:0007669"/>
    <property type="project" value="UniProtKB-UniRule"/>
</dbReference>
<evidence type="ECO:0000313" key="6">
    <source>
        <dbReference type="EMBL" id="QGA65200.1"/>
    </source>
</evidence>
<dbReference type="InterPro" id="IPR002641">
    <property type="entry name" value="PNPLA_dom"/>
</dbReference>
<dbReference type="InterPro" id="IPR037483">
    <property type="entry name" value="YjjU-like"/>
</dbReference>
<evidence type="ECO:0000256" key="1">
    <source>
        <dbReference type="ARBA" id="ARBA00022801"/>
    </source>
</evidence>
<evidence type="ECO:0000256" key="3">
    <source>
        <dbReference type="ARBA" id="ARBA00023098"/>
    </source>
</evidence>
<dbReference type="InterPro" id="IPR016035">
    <property type="entry name" value="Acyl_Trfase/lysoPLipase"/>
</dbReference>
<organism evidence="6 7">
    <name type="scientific">Vibrio algicola</name>
    <dbReference type="NCBI Taxonomy" id="2662262"/>
    <lineage>
        <taxon>Bacteria</taxon>
        <taxon>Pseudomonadati</taxon>
        <taxon>Pseudomonadota</taxon>
        <taxon>Gammaproteobacteria</taxon>
        <taxon>Vibrionales</taxon>
        <taxon>Vibrionaceae</taxon>
        <taxon>Vibrio</taxon>
    </lineage>
</organism>